<dbReference type="Proteomes" id="UP000265080">
    <property type="component" value="Chromosome 14"/>
</dbReference>
<dbReference type="AlphaFoldDB" id="A0A3P8TPR0"/>
<dbReference type="GeneTree" id="ENSGT00940000159339"/>
<protein>
    <submittedName>
        <fullName evidence="3">Ectonucleotide pyrophosphatase/phosphodiesterase 7</fullName>
    </submittedName>
</protein>
<feature type="chain" id="PRO_5018185300" evidence="2">
    <location>
        <begin position="18"/>
        <end position="442"/>
    </location>
</feature>
<reference evidence="3" key="2">
    <citation type="submission" date="2025-08" db="UniProtKB">
        <authorList>
            <consortium name="Ensembl"/>
        </authorList>
    </citation>
    <scope>IDENTIFICATION</scope>
</reference>
<dbReference type="Pfam" id="PF01663">
    <property type="entry name" value="Phosphodiest"/>
    <property type="match status" value="1"/>
</dbReference>
<dbReference type="InterPro" id="IPR002591">
    <property type="entry name" value="Phosphodiest/P_Trfase"/>
</dbReference>
<organism evidence="3 4">
    <name type="scientific">Amphiprion percula</name>
    <name type="common">Orange clownfish</name>
    <name type="synonym">Lutjanus percula</name>
    <dbReference type="NCBI Taxonomy" id="161767"/>
    <lineage>
        <taxon>Eukaryota</taxon>
        <taxon>Metazoa</taxon>
        <taxon>Chordata</taxon>
        <taxon>Craniata</taxon>
        <taxon>Vertebrata</taxon>
        <taxon>Euteleostomi</taxon>
        <taxon>Actinopterygii</taxon>
        <taxon>Neopterygii</taxon>
        <taxon>Teleostei</taxon>
        <taxon>Neoteleostei</taxon>
        <taxon>Acanthomorphata</taxon>
        <taxon>Ovalentaria</taxon>
        <taxon>Pomacentridae</taxon>
        <taxon>Amphiprion</taxon>
    </lineage>
</organism>
<reference evidence="3" key="3">
    <citation type="submission" date="2025-09" db="UniProtKB">
        <authorList>
            <consortium name="Ensembl"/>
        </authorList>
    </citation>
    <scope>IDENTIFICATION</scope>
</reference>
<dbReference type="PANTHER" id="PTHR10151:SF63">
    <property type="entry name" value="ECTONUCLEOTIDE PYROPHOSPHATASE_PHOSPHODIESTERASE FAMILY MEMBER 7"/>
    <property type="match status" value="1"/>
</dbReference>
<feature type="signal peptide" evidence="2">
    <location>
        <begin position="1"/>
        <end position="17"/>
    </location>
</feature>
<dbReference type="CDD" id="cd16018">
    <property type="entry name" value="Enpp"/>
    <property type="match status" value="1"/>
</dbReference>
<keyword evidence="1" id="KW-0812">Transmembrane</keyword>
<keyword evidence="1" id="KW-0472">Membrane</keyword>
<proteinExistence type="predicted"/>
<evidence type="ECO:0000256" key="1">
    <source>
        <dbReference type="SAM" id="Phobius"/>
    </source>
</evidence>
<name>A0A3P8TPR0_AMPPE</name>
<keyword evidence="4" id="KW-1185">Reference proteome</keyword>
<evidence type="ECO:0000313" key="4">
    <source>
        <dbReference type="Proteomes" id="UP000265080"/>
    </source>
</evidence>
<dbReference type="PANTHER" id="PTHR10151">
    <property type="entry name" value="ECTONUCLEOTIDE PYROPHOSPHATASE/PHOSPHODIESTERASE"/>
    <property type="match status" value="1"/>
</dbReference>
<keyword evidence="1" id="KW-1133">Transmembrane helix</keyword>
<accession>A0A3P8TPR0</accession>
<dbReference type="Gene3D" id="3.40.720.10">
    <property type="entry name" value="Alkaline Phosphatase, subunit A"/>
    <property type="match status" value="1"/>
</dbReference>
<dbReference type="STRING" id="161767.ENSAPEP00000026994"/>
<reference evidence="3 4" key="1">
    <citation type="submission" date="2018-03" db="EMBL/GenBank/DDBJ databases">
        <title>Finding Nemo's genes: A chromosome-scale reference assembly of the genome of the orange clownfish Amphiprion percula.</title>
        <authorList>
            <person name="Lehmann R."/>
        </authorList>
    </citation>
    <scope>NUCLEOTIDE SEQUENCE</scope>
</reference>
<keyword evidence="2" id="KW-0732">Signal</keyword>
<dbReference type="SUPFAM" id="SSF53649">
    <property type="entry name" value="Alkaline phosphatase-like"/>
    <property type="match status" value="1"/>
</dbReference>
<sequence length="442" mass="50724">MWTASVFCFLWASCILGAPVNKERQKVLLISFDGFRWDYDRDVDTPNLDKMAKDGVKAAYVTPPYLTLTSPTHFTLLTRYVENHGVIHNMWFNTTTLEKKAYYQTLFVNEWWDNGTLPIWITAQRQFQGLKAGSLHFPGTASSYQGQVAMVREWEPPLYNYKNETAWRENIDKVMGWFRDQDLDFVSLYFGEPDGTGHRYGPDSPERREMVKQVDRTVGYIRHSTEQHGLSSRLNIIITADHGMTKVQRDGLVEEITLSKIPGFSFRDLSFHLVDYGPSGMLLPKPGMLEKVYNTLKGAHPHLHVYKREDMPEHLHFAKNDRILPIILLADSGYVINGFNKGEHGFDNQEMDMKAFFRAVGPAFHRNLEVGPFETVNIYPLMCHILGIKPEVNDGHLNATKHMLVNHLPNLFTGLAAVAGFLVIVFILTISHKILKRKRKNK</sequence>
<dbReference type="OMA" id="IAHNYKN"/>
<dbReference type="InterPro" id="IPR017850">
    <property type="entry name" value="Alkaline_phosphatase_core_sf"/>
</dbReference>
<evidence type="ECO:0000313" key="3">
    <source>
        <dbReference type="Ensembl" id="ENSAPEP00000026994.1"/>
    </source>
</evidence>
<evidence type="ECO:0000256" key="2">
    <source>
        <dbReference type="SAM" id="SignalP"/>
    </source>
</evidence>
<dbReference type="Gene3D" id="3.30.1360.180">
    <property type="match status" value="1"/>
</dbReference>
<feature type="transmembrane region" description="Helical" evidence="1">
    <location>
        <begin position="411"/>
        <end position="430"/>
    </location>
</feature>
<dbReference type="Ensembl" id="ENSAPET00000027715.1">
    <property type="protein sequence ID" value="ENSAPEP00000026994.1"/>
    <property type="gene ID" value="ENSAPEG00000019172.1"/>
</dbReference>